<dbReference type="Proteomes" id="UP000315003">
    <property type="component" value="Chromosome"/>
</dbReference>
<dbReference type="EMBL" id="CP036272">
    <property type="protein sequence ID" value="QDT61488.1"/>
    <property type="molecule type" value="Genomic_DNA"/>
</dbReference>
<protein>
    <recommendedName>
        <fullName evidence="3">Type VI secretion protein, VC_A0111 family</fullName>
    </recommendedName>
</protein>
<dbReference type="PANTHER" id="PTHR35564">
    <property type="match status" value="1"/>
</dbReference>
<evidence type="ECO:0000313" key="2">
    <source>
        <dbReference type="Proteomes" id="UP000315003"/>
    </source>
</evidence>
<accession>A0A517SZB1</accession>
<organism evidence="1 2">
    <name type="scientific">Stieleria bergensis</name>
    <dbReference type="NCBI Taxonomy" id="2528025"/>
    <lineage>
        <taxon>Bacteria</taxon>
        <taxon>Pseudomonadati</taxon>
        <taxon>Planctomycetota</taxon>
        <taxon>Planctomycetia</taxon>
        <taxon>Pirellulales</taxon>
        <taxon>Pirellulaceae</taxon>
        <taxon>Stieleria</taxon>
    </lineage>
</organism>
<reference evidence="1 2" key="1">
    <citation type="submission" date="2019-02" db="EMBL/GenBank/DDBJ databases">
        <title>Deep-cultivation of Planctomycetes and their phenomic and genomic characterization uncovers novel biology.</title>
        <authorList>
            <person name="Wiegand S."/>
            <person name="Jogler M."/>
            <person name="Boedeker C."/>
            <person name="Pinto D."/>
            <person name="Vollmers J."/>
            <person name="Rivas-Marin E."/>
            <person name="Kohn T."/>
            <person name="Peeters S.H."/>
            <person name="Heuer A."/>
            <person name="Rast P."/>
            <person name="Oberbeckmann S."/>
            <person name="Bunk B."/>
            <person name="Jeske O."/>
            <person name="Meyerdierks A."/>
            <person name="Storesund J.E."/>
            <person name="Kallscheuer N."/>
            <person name="Luecker S."/>
            <person name="Lage O.M."/>
            <person name="Pohl T."/>
            <person name="Merkel B.J."/>
            <person name="Hornburger P."/>
            <person name="Mueller R.-W."/>
            <person name="Bruemmer F."/>
            <person name="Labrenz M."/>
            <person name="Spormann A.M."/>
            <person name="Op den Camp H."/>
            <person name="Overmann J."/>
            <person name="Amann R."/>
            <person name="Jetten M.S.M."/>
            <person name="Mascher T."/>
            <person name="Medema M.H."/>
            <person name="Devos D.P."/>
            <person name="Kaster A.-K."/>
            <person name="Ovreas L."/>
            <person name="Rohde M."/>
            <person name="Galperin M.Y."/>
            <person name="Jogler C."/>
        </authorList>
    </citation>
    <scope>NUCLEOTIDE SEQUENCE [LARGE SCALE GENOMIC DNA]</scope>
    <source>
        <strain evidence="1 2">SV_7m_r</strain>
    </source>
</reference>
<dbReference type="PANTHER" id="PTHR35564:SF4">
    <property type="entry name" value="CYTOPLASMIC PROTEIN"/>
    <property type="match status" value="1"/>
</dbReference>
<gene>
    <name evidence="1" type="ORF">SV7mr_40240</name>
</gene>
<name>A0A517SZB1_9BACT</name>
<dbReference type="NCBIfam" id="TIGR03347">
    <property type="entry name" value="VI_chp_1"/>
    <property type="match status" value="1"/>
</dbReference>
<dbReference type="RefSeq" id="WP_145275607.1">
    <property type="nucleotide sequence ID" value="NZ_CP036272.1"/>
</dbReference>
<dbReference type="AlphaFoldDB" id="A0A517SZB1"/>
<dbReference type="OrthoDB" id="1523296at2"/>
<dbReference type="InterPro" id="IPR010732">
    <property type="entry name" value="T6SS_TssG-like"/>
</dbReference>
<keyword evidence="2" id="KW-1185">Reference proteome</keyword>
<evidence type="ECO:0008006" key="3">
    <source>
        <dbReference type="Google" id="ProtNLM"/>
    </source>
</evidence>
<evidence type="ECO:0000313" key="1">
    <source>
        <dbReference type="EMBL" id="QDT61488.1"/>
    </source>
</evidence>
<proteinExistence type="predicted"/>
<sequence>MADQDGTAPRAVADTLQGMYDHPYRFHFYHAMRLLERMFPDSPRLGDSVRIDDDIVRLSHKPSLKFAPAAVSTFKPPQSRVEELLDESELGHFQDQQPQSAGEMGVEFFGLTGPNGPLPLHLTEYAQDRIRHHDDPTFAAFLDIFHHRLLSLFYRAWANANPVTHRDRPGEDRYSVFVGSMMGLGQDSLRDRDALPDFAKLFYSGNFSCQSKSPERLQSMLSEYFGVPCQIEEFVGQWVALPSECYFRLGDDPASATLGEACTLGSHVWNCQQKFRVTVGPVNWQDFQRMLPGGASLDRLTAMVRNYIGDEWNWDLNIVLQREDVPSWQLGEGQLGQTVWSDAAGVKQDSRDLLIAGNR</sequence>
<dbReference type="Pfam" id="PF06996">
    <property type="entry name" value="T6SS_TssG"/>
    <property type="match status" value="1"/>
</dbReference>